<feature type="domain" description="Superoxide dismutase copper/zinc binding" evidence="14">
    <location>
        <begin position="39"/>
        <end position="173"/>
    </location>
</feature>
<reference evidence="16" key="1">
    <citation type="submission" date="2015-12" db="EMBL/GenBank/DDBJ databases">
        <title>FDA database for Regulatory Grade Microbial Sequences (FDA-ARGOS): Supporting development and validation of Infectious Disease Dx tests.</title>
        <authorList>
            <person name="Pirone C."/>
            <person name="Hoffmann M."/>
            <person name="Muruvanda T."/>
            <person name="Allard M."/>
            <person name="Evans P."/>
            <person name="Tallon L."/>
            <person name="Sadzewicz L."/>
            <person name="Sengamalay N."/>
            <person name="Ott S."/>
            <person name="Godinez A."/>
            <person name="Nagaraj S."/>
            <person name="Nadendla S."/>
            <person name="Sichtig H."/>
        </authorList>
    </citation>
    <scope>NUCLEOTIDE SEQUENCE [LARGE SCALE GENOMIC DNA]</scope>
    <source>
        <strain evidence="16">LT2</strain>
    </source>
</reference>
<keyword evidence="4 12" id="KW-0479">Metal-binding</keyword>
<comment type="cofactor">
    <cofactor evidence="12">
        <name>Zn(2+)</name>
        <dbReference type="ChEBI" id="CHEBI:29105"/>
    </cofactor>
    <text evidence="12">Binds 1 zinc ion per subunit.</text>
</comment>
<evidence type="ECO:0000256" key="11">
    <source>
        <dbReference type="ARBA" id="ARBA00049204"/>
    </source>
</evidence>
<keyword evidence="6" id="KW-0574">Periplasm</keyword>
<dbReference type="RefSeq" id="WP_001035652.1">
    <property type="nucleotide sequence ID" value="NZ_CP014051.2"/>
</dbReference>
<dbReference type="PROSITE" id="PS00332">
    <property type="entry name" value="SOD_CU_ZN_2"/>
    <property type="match status" value="1"/>
</dbReference>
<comment type="cofactor">
    <cofactor evidence="12">
        <name>Cu cation</name>
        <dbReference type="ChEBI" id="CHEBI:23378"/>
    </cofactor>
    <text evidence="12">Binds 1 copper ion per subunit.</text>
</comment>
<dbReference type="GO" id="GO:0004784">
    <property type="term" value="F:superoxide dismutase activity"/>
    <property type="evidence" value="ECO:0007669"/>
    <property type="project" value="UniProtKB-EC"/>
</dbReference>
<evidence type="ECO:0000256" key="1">
    <source>
        <dbReference type="ARBA" id="ARBA00003917"/>
    </source>
</evidence>
<dbReference type="SUPFAM" id="SSF49329">
    <property type="entry name" value="Cu,Zn superoxide dismutase-like"/>
    <property type="match status" value="1"/>
</dbReference>
<comment type="function">
    <text evidence="1 12">Destroys radicals which are normally produced within the cells and which are toxic to biological systems.</text>
</comment>
<dbReference type="AlphaFoldDB" id="A0A3F3BD84"/>
<evidence type="ECO:0000256" key="6">
    <source>
        <dbReference type="ARBA" id="ARBA00022764"/>
    </source>
</evidence>
<keyword evidence="8" id="KW-0049">Antioxidant</keyword>
<evidence type="ECO:0000256" key="2">
    <source>
        <dbReference type="ARBA" id="ARBA00004418"/>
    </source>
</evidence>
<dbReference type="EC" id="1.15.1.1" evidence="12"/>
<evidence type="ECO:0000256" key="4">
    <source>
        <dbReference type="ARBA" id="ARBA00022723"/>
    </source>
</evidence>
<name>A0A3F3BD84_SALER</name>
<comment type="catalytic activity">
    <reaction evidence="11 12">
        <text>2 superoxide + 2 H(+) = H2O2 + O2</text>
        <dbReference type="Rhea" id="RHEA:20696"/>
        <dbReference type="ChEBI" id="CHEBI:15378"/>
        <dbReference type="ChEBI" id="CHEBI:15379"/>
        <dbReference type="ChEBI" id="CHEBI:16240"/>
        <dbReference type="ChEBI" id="CHEBI:18421"/>
        <dbReference type="EC" id="1.15.1.1"/>
    </reaction>
</comment>
<evidence type="ECO:0000256" key="5">
    <source>
        <dbReference type="ARBA" id="ARBA00022729"/>
    </source>
</evidence>
<protein>
    <recommendedName>
        <fullName evidence="12">Superoxide dismutase [Cu-Zn]</fullName>
        <ecNumber evidence="12">1.15.1.1</ecNumber>
    </recommendedName>
</protein>
<dbReference type="GO" id="GO:0042597">
    <property type="term" value="C:periplasmic space"/>
    <property type="evidence" value="ECO:0007669"/>
    <property type="project" value="UniProtKB-SubCell"/>
</dbReference>
<comment type="subcellular location">
    <subcellularLocation>
        <location evidence="2">Periplasm</location>
    </subcellularLocation>
</comment>
<organism evidence="15 16">
    <name type="scientific">Salmonella enterica</name>
    <name type="common">Salmonella choleraesuis</name>
    <dbReference type="NCBI Taxonomy" id="28901"/>
    <lineage>
        <taxon>Bacteria</taxon>
        <taxon>Pseudomonadati</taxon>
        <taxon>Pseudomonadota</taxon>
        <taxon>Gammaproteobacteria</taxon>
        <taxon>Enterobacterales</taxon>
        <taxon>Enterobacteriaceae</taxon>
        <taxon>Salmonella</taxon>
    </lineage>
</organism>
<dbReference type="NCBIfam" id="NF007628">
    <property type="entry name" value="PRK10290.1"/>
    <property type="match status" value="1"/>
</dbReference>
<dbReference type="InterPro" id="IPR018152">
    <property type="entry name" value="SOD_Cu/Zn_BS"/>
</dbReference>
<evidence type="ECO:0000313" key="15">
    <source>
        <dbReference type="EMBL" id="AMG28518.1"/>
    </source>
</evidence>
<dbReference type="Proteomes" id="UP000055793">
    <property type="component" value="Chromosome"/>
</dbReference>
<dbReference type="InterPro" id="IPR036423">
    <property type="entry name" value="SOD-like_Cu/Zn_dom_sf"/>
</dbReference>
<dbReference type="InterPro" id="IPR024134">
    <property type="entry name" value="SOD_Cu/Zn_/chaperone"/>
</dbReference>
<dbReference type="EMBL" id="CP014051">
    <property type="protein sequence ID" value="AMG28518.1"/>
    <property type="molecule type" value="Genomic_DNA"/>
</dbReference>
<evidence type="ECO:0000256" key="9">
    <source>
        <dbReference type="ARBA" id="ARBA00023008"/>
    </source>
</evidence>
<evidence type="ECO:0000256" key="10">
    <source>
        <dbReference type="ARBA" id="ARBA00023157"/>
    </source>
</evidence>
<dbReference type="FunFam" id="2.60.40.200:FF:000002">
    <property type="entry name" value="Superoxide dismutase [Cu-Zn]"/>
    <property type="match status" value="1"/>
</dbReference>
<evidence type="ECO:0000256" key="7">
    <source>
        <dbReference type="ARBA" id="ARBA00022833"/>
    </source>
</evidence>
<evidence type="ECO:0000256" key="8">
    <source>
        <dbReference type="ARBA" id="ARBA00022862"/>
    </source>
</evidence>
<feature type="signal peptide" evidence="13">
    <location>
        <begin position="1"/>
        <end position="19"/>
    </location>
</feature>
<accession>A0A3F3BD84</accession>
<keyword evidence="10" id="KW-1015">Disulfide bond</keyword>
<keyword evidence="12" id="KW-0560">Oxidoreductase</keyword>
<proteinExistence type="inferred from homology"/>
<gene>
    <name evidence="15" type="ORF">AL463_22980</name>
</gene>
<evidence type="ECO:0000259" key="14">
    <source>
        <dbReference type="Pfam" id="PF00080"/>
    </source>
</evidence>
<dbReference type="PANTHER" id="PTHR10003">
    <property type="entry name" value="SUPEROXIDE DISMUTASE CU-ZN -RELATED"/>
    <property type="match status" value="1"/>
</dbReference>
<evidence type="ECO:0000256" key="13">
    <source>
        <dbReference type="SAM" id="SignalP"/>
    </source>
</evidence>
<dbReference type="Pfam" id="PF00080">
    <property type="entry name" value="Sod_Cu"/>
    <property type="match status" value="1"/>
</dbReference>
<dbReference type="GO" id="GO:0005507">
    <property type="term" value="F:copper ion binding"/>
    <property type="evidence" value="ECO:0007669"/>
    <property type="project" value="InterPro"/>
</dbReference>
<evidence type="ECO:0000256" key="3">
    <source>
        <dbReference type="ARBA" id="ARBA00010457"/>
    </source>
</evidence>
<feature type="chain" id="PRO_5017571327" description="Superoxide dismutase [Cu-Zn]" evidence="13">
    <location>
        <begin position="20"/>
        <end position="174"/>
    </location>
</feature>
<keyword evidence="5 13" id="KW-0732">Signal</keyword>
<keyword evidence="9 12" id="KW-0186">Copper</keyword>
<dbReference type="Gene3D" id="2.60.40.200">
    <property type="entry name" value="Superoxide dismutase, copper/zinc binding domain"/>
    <property type="match status" value="1"/>
</dbReference>
<sequence>MNKKLMTLAVFLFSSAASAASTDATVNLVNANGTGQKIGNITITETEYGLLFTPHLSSLPAGIHGFHIHENGSCDAGMKDGKPVAALAAGGHLDPQHTNKHLGPYNPEGHLGDLPALYVNQAGNADYPVLAPRLKSISQVKGHAIMIHTGGDNHEDHPNPLGGGGARIACGVIK</sequence>
<evidence type="ECO:0000313" key="16">
    <source>
        <dbReference type="Proteomes" id="UP000055793"/>
    </source>
</evidence>
<comment type="similarity">
    <text evidence="3 12">Belongs to the Cu-Zn superoxide dismutase family.</text>
</comment>
<dbReference type="InterPro" id="IPR001424">
    <property type="entry name" value="SOD_Cu_Zn_dom"/>
</dbReference>
<dbReference type="CDD" id="cd00305">
    <property type="entry name" value="Cu-Zn_Superoxide_Dismutase"/>
    <property type="match status" value="1"/>
</dbReference>
<evidence type="ECO:0000256" key="12">
    <source>
        <dbReference type="RuleBase" id="RU000393"/>
    </source>
</evidence>
<keyword evidence="7 12" id="KW-0862">Zinc</keyword>
<dbReference type="PROSITE" id="PS00087">
    <property type="entry name" value="SOD_CU_ZN_1"/>
    <property type="match status" value="1"/>
</dbReference>